<dbReference type="CDD" id="cd02440">
    <property type="entry name" value="AdoMet_MTases"/>
    <property type="match status" value="1"/>
</dbReference>
<evidence type="ECO:0000313" key="5">
    <source>
        <dbReference type="EMBL" id="BCJ91485.1"/>
    </source>
</evidence>
<dbReference type="RefSeq" id="WP_222875130.1">
    <property type="nucleotide sequence ID" value="NZ_AP023361.1"/>
</dbReference>
<reference evidence="5 6" key="1">
    <citation type="submission" date="2020-08" db="EMBL/GenBank/DDBJ databases">
        <title>Genome sequence of Rhizobiales bacterium strain IZ6.</title>
        <authorList>
            <person name="Nakai R."/>
            <person name="Naganuma T."/>
        </authorList>
    </citation>
    <scope>NUCLEOTIDE SEQUENCE [LARGE SCALE GENOMIC DNA]</scope>
    <source>
        <strain evidence="5 6">IZ6</strain>
    </source>
</reference>
<dbReference type="AlphaFoldDB" id="A0A6S6QV99"/>
<dbReference type="SUPFAM" id="SSF53335">
    <property type="entry name" value="S-adenosyl-L-methionine-dependent methyltransferases"/>
    <property type="match status" value="1"/>
</dbReference>
<keyword evidence="3" id="KW-0808">Transferase</keyword>
<dbReference type="Pfam" id="PF08241">
    <property type="entry name" value="Methyltransf_11"/>
    <property type="match status" value="1"/>
</dbReference>
<dbReference type="Gene3D" id="3.40.50.150">
    <property type="entry name" value="Vaccinia Virus protein VP39"/>
    <property type="match status" value="1"/>
</dbReference>
<dbReference type="InterPro" id="IPR051052">
    <property type="entry name" value="Diverse_substrate_MTase"/>
</dbReference>
<dbReference type="InterPro" id="IPR029063">
    <property type="entry name" value="SAM-dependent_MTases_sf"/>
</dbReference>
<dbReference type="Proteomes" id="UP000515317">
    <property type="component" value="Chromosome"/>
</dbReference>
<keyword evidence="6" id="KW-1185">Reference proteome</keyword>
<comment type="similarity">
    <text evidence="1">Belongs to the methyltransferase superfamily.</text>
</comment>
<evidence type="ECO:0000256" key="3">
    <source>
        <dbReference type="ARBA" id="ARBA00022679"/>
    </source>
</evidence>
<protein>
    <recommendedName>
        <fullName evidence="4">Methyltransferase type 11 domain-containing protein</fullName>
    </recommendedName>
</protein>
<evidence type="ECO:0000256" key="1">
    <source>
        <dbReference type="ARBA" id="ARBA00008361"/>
    </source>
</evidence>
<organism evidence="5 6">
    <name type="scientific">Terrihabitans soli</name>
    <dbReference type="NCBI Taxonomy" id="708113"/>
    <lineage>
        <taxon>Bacteria</taxon>
        <taxon>Pseudomonadati</taxon>
        <taxon>Pseudomonadota</taxon>
        <taxon>Alphaproteobacteria</taxon>
        <taxon>Hyphomicrobiales</taxon>
        <taxon>Terrihabitans</taxon>
    </lineage>
</organism>
<gene>
    <name evidence="5" type="ORF">IZ6_22200</name>
</gene>
<dbReference type="PANTHER" id="PTHR44942">
    <property type="entry name" value="METHYLTRANSF_11 DOMAIN-CONTAINING PROTEIN"/>
    <property type="match status" value="1"/>
</dbReference>
<name>A0A6S6QV99_9HYPH</name>
<feature type="domain" description="Methyltransferase type 11" evidence="4">
    <location>
        <begin position="39"/>
        <end position="134"/>
    </location>
</feature>
<dbReference type="KEGG" id="tso:IZ6_22200"/>
<proteinExistence type="inferred from homology"/>
<evidence type="ECO:0000259" key="4">
    <source>
        <dbReference type="Pfam" id="PF08241"/>
    </source>
</evidence>
<evidence type="ECO:0000256" key="2">
    <source>
        <dbReference type="ARBA" id="ARBA00022603"/>
    </source>
</evidence>
<evidence type="ECO:0000313" key="6">
    <source>
        <dbReference type="Proteomes" id="UP000515317"/>
    </source>
</evidence>
<dbReference type="InterPro" id="IPR013216">
    <property type="entry name" value="Methyltransf_11"/>
</dbReference>
<sequence>MSVEAERFSSAEFMPPWVRYEHHERYRFAARFVKDIDVVDCACGVGEGTALFAQSGARTVQAFDLSDHAVDAARENCRDFANVTVALADALHLPLTDASADIFISLETFEHLPDQSAFLKEVDRVLKPGGSFICSTPNRRVYNPGQNLEARPWNRFHLKEYETAEFAKILGERFSRVELYGQNPVSTSRAATMDFLGRTLPGHSAVRLNQALKLPRFVFDRPDAHAVQKSGSDTVFEYDVAVCRK</sequence>
<dbReference type="GO" id="GO:0032259">
    <property type="term" value="P:methylation"/>
    <property type="evidence" value="ECO:0007669"/>
    <property type="project" value="UniProtKB-KW"/>
</dbReference>
<dbReference type="EMBL" id="AP023361">
    <property type="protein sequence ID" value="BCJ91485.1"/>
    <property type="molecule type" value="Genomic_DNA"/>
</dbReference>
<keyword evidence="2" id="KW-0489">Methyltransferase</keyword>
<dbReference type="GO" id="GO:0008757">
    <property type="term" value="F:S-adenosylmethionine-dependent methyltransferase activity"/>
    <property type="evidence" value="ECO:0007669"/>
    <property type="project" value="InterPro"/>
</dbReference>
<dbReference type="PANTHER" id="PTHR44942:SF4">
    <property type="entry name" value="METHYLTRANSFERASE TYPE 11 DOMAIN-CONTAINING PROTEIN"/>
    <property type="match status" value="1"/>
</dbReference>
<accession>A0A6S6QV99</accession>